<dbReference type="PANTHER" id="PTHR48098">
    <property type="entry name" value="ENTEROCHELIN ESTERASE-RELATED"/>
    <property type="match status" value="1"/>
</dbReference>
<dbReference type="GO" id="GO:0005737">
    <property type="term" value="C:cytoplasm"/>
    <property type="evidence" value="ECO:0007669"/>
    <property type="project" value="UniProtKB-SubCell"/>
</dbReference>
<organism evidence="7">
    <name type="scientific">Streptomyces sp. NBC_00148</name>
    <dbReference type="NCBI Taxonomy" id="2903626"/>
    <lineage>
        <taxon>Bacteria</taxon>
        <taxon>Bacillati</taxon>
        <taxon>Actinomycetota</taxon>
        <taxon>Actinomycetes</taxon>
        <taxon>Kitasatosporales</taxon>
        <taxon>Streptomycetaceae</taxon>
        <taxon>Streptomyces</taxon>
    </lineage>
</organism>
<dbReference type="InterPro" id="IPR029058">
    <property type="entry name" value="AB_hydrolase_fold"/>
</dbReference>
<evidence type="ECO:0000256" key="1">
    <source>
        <dbReference type="ARBA" id="ARBA00004496"/>
    </source>
</evidence>
<comment type="similarity">
    <text evidence="4">Belongs to the Fes family.</text>
</comment>
<dbReference type="InterPro" id="IPR000801">
    <property type="entry name" value="Esterase-like"/>
</dbReference>
<dbReference type="Pfam" id="PF00756">
    <property type="entry name" value="Esterase"/>
    <property type="match status" value="1"/>
</dbReference>
<dbReference type="EC" id="3.1.1.-" evidence="7"/>
<dbReference type="PANTHER" id="PTHR48098:SF3">
    <property type="entry name" value="IRON(III) ENTEROBACTIN ESTERASE"/>
    <property type="match status" value="1"/>
</dbReference>
<dbReference type="GO" id="GO:0008849">
    <property type="term" value="F:enterochelin esterase activity"/>
    <property type="evidence" value="ECO:0007669"/>
    <property type="project" value="InterPro"/>
</dbReference>
<feature type="domain" description="Enterochelin esterase N-terminal" evidence="6">
    <location>
        <begin position="66"/>
        <end position="179"/>
    </location>
</feature>
<evidence type="ECO:0000259" key="6">
    <source>
        <dbReference type="Pfam" id="PF11806"/>
    </source>
</evidence>
<reference evidence="7" key="1">
    <citation type="submission" date="2022-10" db="EMBL/GenBank/DDBJ databases">
        <title>The complete genomes of actinobacterial strains from the NBC collection.</title>
        <authorList>
            <person name="Joergensen T.S."/>
            <person name="Alvarez Arevalo M."/>
            <person name="Sterndorff E.B."/>
            <person name="Faurdal D."/>
            <person name="Vuksanovic O."/>
            <person name="Mourched A.-S."/>
            <person name="Charusanti P."/>
            <person name="Shaw S."/>
            <person name="Blin K."/>
            <person name="Weber T."/>
        </authorList>
    </citation>
    <scope>NUCLEOTIDE SEQUENCE</scope>
    <source>
        <strain evidence="7">NBC_00148</strain>
    </source>
</reference>
<dbReference type="GO" id="GO:0005975">
    <property type="term" value="P:carbohydrate metabolic process"/>
    <property type="evidence" value="ECO:0007669"/>
    <property type="project" value="UniProtKB-ARBA"/>
</dbReference>
<dbReference type="GO" id="GO:0005506">
    <property type="term" value="F:iron ion binding"/>
    <property type="evidence" value="ECO:0007669"/>
    <property type="project" value="InterPro"/>
</dbReference>
<dbReference type="NCBIfam" id="NF007758">
    <property type="entry name" value="PRK10439.1"/>
    <property type="match status" value="1"/>
</dbReference>
<dbReference type="InterPro" id="IPR050583">
    <property type="entry name" value="Mycobacterial_A85_antigen"/>
</dbReference>
<dbReference type="InterPro" id="IPR021764">
    <property type="entry name" value="Enterochelin_esterase_N"/>
</dbReference>
<dbReference type="Gene3D" id="2.60.40.10">
    <property type="entry name" value="Immunoglobulins"/>
    <property type="match status" value="1"/>
</dbReference>
<accession>A0AAU1M286</accession>
<proteinExistence type="inferred from homology"/>
<dbReference type="InterPro" id="IPR014756">
    <property type="entry name" value="Ig_E-set"/>
</dbReference>
<feature type="region of interest" description="Disordered" evidence="5">
    <location>
        <begin position="1"/>
        <end position="36"/>
    </location>
</feature>
<dbReference type="SUPFAM" id="SSF53474">
    <property type="entry name" value="alpha/beta-Hydrolases"/>
    <property type="match status" value="1"/>
</dbReference>
<evidence type="ECO:0000256" key="4">
    <source>
        <dbReference type="ARBA" id="ARBA00024201"/>
    </source>
</evidence>
<dbReference type="SUPFAM" id="SSF81296">
    <property type="entry name" value="E set domains"/>
    <property type="match status" value="1"/>
</dbReference>
<sequence>MITSVPPHDSPRRPPRTARPDEVPRLGEPGCELPAPGETEEFWAAVRTGGTPLVSPDPQGAADHRAVTFLWRGTPATRAVQVLPNKLGDPRAPEGNLMEQVPGTDVWHWTLRLRHDWRGTYDFYVDEGGGPEPGTAGYWQWLRTQRRHDPLNSRTLPRRWDGGLVSCAELPAAPGGHDWQPRPDLARGRVAAHEVPAVKLGGGTRRVWLYEPAPGPERPAELPVLVLLDGEHWQPHLGLAHLLDNLIADGRIPPLVALLPDSVDADTRWSELTCRPEFAAFLADELLPWAAARIPVTDDPARTVVAGQSLGGLGAAHAAMSAPGRFGNVLAQSGSFWWPDGPRAEWLTDRIARTPRLPVRFRLSFGEQEWVALPAARRLRAVLEQAGYDDASYREFNGGHDYLWWRTELADGLVDLLGPDAPSASPRVPVREHGVGRGVQMPG</sequence>
<comment type="subcellular location">
    <subcellularLocation>
        <location evidence="1">Cytoplasm</location>
    </subcellularLocation>
</comment>
<keyword evidence="2" id="KW-0963">Cytoplasm</keyword>
<evidence type="ECO:0000256" key="3">
    <source>
        <dbReference type="ARBA" id="ARBA00022801"/>
    </source>
</evidence>
<dbReference type="EMBL" id="CP108169">
    <property type="protein sequence ID" value="WTQ77597.1"/>
    <property type="molecule type" value="Genomic_DNA"/>
</dbReference>
<evidence type="ECO:0000256" key="2">
    <source>
        <dbReference type="ARBA" id="ARBA00022490"/>
    </source>
</evidence>
<dbReference type="AlphaFoldDB" id="A0AAU1M286"/>
<name>A0AAU1M286_9ACTN</name>
<protein>
    <submittedName>
        <fullName evidence="7">Enterochelin esterase</fullName>
        <ecNumber evidence="7">3.1.1.-</ecNumber>
    </submittedName>
</protein>
<evidence type="ECO:0000313" key="7">
    <source>
        <dbReference type="EMBL" id="WTQ77597.1"/>
    </source>
</evidence>
<dbReference type="Gene3D" id="3.40.50.1820">
    <property type="entry name" value="alpha/beta hydrolase"/>
    <property type="match status" value="1"/>
</dbReference>
<evidence type="ECO:0000256" key="5">
    <source>
        <dbReference type="SAM" id="MobiDB-lite"/>
    </source>
</evidence>
<keyword evidence="3 7" id="KW-0378">Hydrolase</keyword>
<dbReference type="InterPro" id="IPR013783">
    <property type="entry name" value="Ig-like_fold"/>
</dbReference>
<dbReference type="GO" id="GO:0006826">
    <property type="term" value="P:iron ion transport"/>
    <property type="evidence" value="ECO:0007669"/>
    <property type="project" value="InterPro"/>
</dbReference>
<dbReference type="Pfam" id="PF11806">
    <property type="entry name" value="Enterochelin_N"/>
    <property type="match status" value="1"/>
</dbReference>
<gene>
    <name evidence="7" type="primary">fes</name>
    <name evidence="7" type="ORF">OG222_32645</name>
</gene>